<evidence type="ECO:0000313" key="1">
    <source>
        <dbReference type="EMBL" id="CAG9169943.1"/>
    </source>
</evidence>
<dbReference type="EMBL" id="CAJZAF010000007">
    <property type="protein sequence ID" value="CAG9169943.1"/>
    <property type="molecule type" value="Genomic_DNA"/>
</dbReference>
<name>A0ABM8WR65_9BURK</name>
<dbReference type="RefSeq" id="WP_224001366.1">
    <property type="nucleotide sequence ID" value="NZ_CAJZAF010000007.1"/>
</dbReference>
<reference evidence="1 2" key="1">
    <citation type="submission" date="2021-08" db="EMBL/GenBank/DDBJ databases">
        <authorList>
            <person name="Peeters C."/>
        </authorList>
    </citation>
    <scope>NUCLEOTIDE SEQUENCE [LARGE SCALE GENOMIC DNA]</scope>
    <source>
        <strain evidence="1 2">LMG 23994</strain>
    </source>
</reference>
<keyword evidence="2" id="KW-1185">Reference proteome</keyword>
<sequence>MDLNIETSSLDDSSKAVLRKLRDTGFDRARVSQVVEPTVVSHAEFASLMQTMYKLDTSNGCVACAIVESYTVANVGLNAGKISFRLNVNLV</sequence>
<organism evidence="1 2">
    <name type="scientific">Cupriavidus pinatubonensis</name>
    <dbReference type="NCBI Taxonomy" id="248026"/>
    <lineage>
        <taxon>Bacteria</taxon>
        <taxon>Pseudomonadati</taxon>
        <taxon>Pseudomonadota</taxon>
        <taxon>Betaproteobacteria</taxon>
        <taxon>Burkholderiales</taxon>
        <taxon>Burkholderiaceae</taxon>
        <taxon>Cupriavidus</taxon>
    </lineage>
</organism>
<evidence type="ECO:0000313" key="2">
    <source>
        <dbReference type="Proteomes" id="UP000701702"/>
    </source>
</evidence>
<gene>
    <name evidence="1" type="ORF">LMG23994_01741</name>
</gene>
<protein>
    <submittedName>
        <fullName evidence="1">Uncharacterized protein</fullName>
    </submittedName>
</protein>
<dbReference type="Proteomes" id="UP000701702">
    <property type="component" value="Unassembled WGS sequence"/>
</dbReference>
<proteinExistence type="predicted"/>
<comment type="caution">
    <text evidence="1">The sequence shown here is derived from an EMBL/GenBank/DDBJ whole genome shotgun (WGS) entry which is preliminary data.</text>
</comment>
<accession>A0ABM8WR65</accession>